<dbReference type="Proteomes" id="UP000238348">
    <property type="component" value="Chromosome"/>
</dbReference>
<organism evidence="1 2">
    <name type="scientific">Sorangium cellulosum</name>
    <name type="common">Polyangium cellulosum</name>
    <dbReference type="NCBI Taxonomy" id="56"/>
    <lineage>
        <taxon>Bacteria</taxon>
        <taxon>Pseudomonadati</taxon>
        <taxon>Myxococcota</taxon>
        <taxon>Polyangia</taxon>
        <taxon>Polyangiales</taxon>
        <taxon>Polyangiaceae</taxon>
        <taxon>Sorangium</taxon>
    </lineage>
</organism>
<name>A0A2L0FB49_SORCE</name>
<sequence>MCWEDDGFQEEKGWVRDAINRTWEAESSLRFEGWGRCDESTRSGLRVHFLDQRGFTRGLGRQLNNVPSGVNLNTWKQEA</sequence>
<reference evidence="1 2" key="1">
    <citation type="submission" date="2015-09" db="EMBL/GenBank/DDBJ databases">
        <title>Sorangium comparison.</title>
        <authorList>
            <person name="Zaburannyi N."/>
            <person name="Bunk B."/>
            <person name="Overmann J."/>
            <person name="Mueller R."/>
        </authorList>
    </citation>
    <scope>NUCLEOTIDE SEQUENCE [LARGE SCALE GENOMIC DNA]</scope>
    <source>
        <strain evidence="1 2">So ce26</strain>
    </source>
</reference>
<evidence type="ECO:0000313" key="2">
    <source>
        <dbReference type="Proteomes" id="UP000238348"/>
    </source>
</evidence>
<evidence type="ECO:0000313" key="1">
    <source>
        <dbReference type="EMBL" id="AUX48826.1"/>
    </source>
</evidence>
<protein>
    <submittedName>
        <fullName evidence="1">Uncharacterized protein</fullName>
    </submittedName>
</protein>
<gene>
    <name evidence="1" type="ORF">SOCE26_103670</name>
</gene>
<dbReference type="EMBL" id="CP012673">
    <property type="protein sequence ID" value="AUX48826.1"/>
    <property type="molecule type" value="Genomic_DNA"/>
</dbReference>
<dbReference type="RefSeq" id="WP_104986623.1">
    <property type="nucleotide sequence ID" value="NZ_CP012673.1"/>
</dbReference>
<accession>A0A2L0FB49</accession>
<dbReference type="AlphaFoldDB" id="A0A2L0FB49"/>
<proteinExistence type="predicted"/>
<dbReference type="OrthoDB" id="5482808at2"/>